<protein>
    <submittedName>
        <fullName evidence="2">Uncharacterized protein</fullName>
    </submittedName>
</protein>
<accession>A0AAD5S9R9</accession>
<comment type="caution">
    <text evidence="2">The sequence shown here is derived from an EMBL/GenBank/DDBJ whole genome shotgun (WGS) entry which is preliminary data.</text>
</comment>
<dbReference type="Proteomes" id="UP001212841">
    <property type="component" value="Unassembled WGS sequence"/>
</dbReference>
<evidence type="ECO:0000256" key="1">
    <source>
        <dbReference type="SAM" id="Phobius"/>
    </source>
</evidence>
<dbReference type="EMBL" id="JADGJD010000557">
    <property type="protein sequence ID" value="KAJ3050069.1"/>
    <property type="molecule type" value="Genomic_DNA"/>
</dbReference>
<dbReference type="AlphaFoldDB" id="A0AAD5S9R9"/>
<gene>
    <name evidence="2" type="ORF">HK097_008939</name>
</gene>
<keyword evidence="3" id="KW-1185">Reference proteome</keyword>
<keyword evidence="1" id="KW-0812">Transmembrane</keyword>
<proteinExistence type="predicted"/>
<name>A0AAD5S9R9_9FUNG</name>
<sequence>MKYFCASDKELTTLVPALRWTFYREFQDAGCSTPLHEDDTQLFVGDGKCHAATFVGDGAGADVSYLVLGGVMNMYNGLKCEETPVEAARKIKNECYVTRNSSVSNTYAKIWGSTGETTGTGNSGMTGTGSDSSANRAILVSAVLLPTVAALLLSFVA</sequence>
<reference evidence="2" key="1">
    <citation type="submission" date="2020-05" db="EMBL/GenBank/DDBJ databases">
        <title>Phylogenomic resolution of chytrid fungi.</title>
        <authorList>
            <person name="Stajich J.E."/>
            <person name="Amses K."/>
            <person name="Simmons R."/>
            <person name="Seto K."/>
            <person name="Myers J."/>
            <person name="Bonds A."/>
            <person name="Quandt C.A."/>
            <person name="Barry K."/>
            <person name="Liu P."/>
            <person name="Grigoriev I."/>
            <person name="Longcore J.E."/>
            <person name="James T.Y."/>
        </authorList>
    </citation>
    <scope>NUCLEOTIDE SEQUENCE</scope>
    <source>
        <strain evidence="2">JEL0318</strain>
    </source>
</reference>
<organism evidence="2 3">
    <name type="scientific">Rhizophlyctis rosea</name>
    <dbReference type="NCBI Taxonomy" id="64517"/>
    <lineage>
        <taxon>Eukaryota</taxon>
        <taxon>Fungi</taxon>
        <taxon>Fungi incertae sedis</taxon>
        <taxon>Chytridiomycota</taxon>
        <taxon>Chytridiomycota incertae sedis</taxon>
        <taxon>Chytridiomycetes</taxon>
        <taxon>Rhizophlyctidales</taxon>
        <taxon>Rhizophlyctidaceae</taxon>
        <taxon>Rhizophlyctis</taxon>
    </lineage>
</organism>
<keyword evidence="1" id="KW-1133">Transmembrane helix</keyword>
<evidence type="ECO:0000313" key="2">
    <source>
        <dbReference type="EMBL" id="KAJ3050069.1"/>
    </source>
</evidence>
<keyword evidence="1" id="KW-0472">Membrane</keyword>
<feature type="transmembrane region" description="Helical" evidence="1">
    <location>
        <begin position="137"/>
        <end position="156"/>
    </location>
</feature>
<evidence type="ECO:0000313" key="3">
    <source>
        <dbReference type="Proteomes" id="UP001212841"/>
    </source>
</evidence>